<dbReference type="PANTHER" id="PTHR47791">
    <property type="entry name" value="MEIOTICALLY UP-REGULATED GENE 191 PROTEIN"/>
    <property type="match status" value="1"/>
</dbReference>
<feature type="chain" id="PRO_5005818852" evidence="2">
    <location>
        <begin position="23"/>
        <end position="600"/>
    </location>
</feature>
<feature type="compositionally biased region" description="Basic and acidic residues" evidence="1">
    <location>
        <begin position="555"/>
        <end position="574"/>
    </location>
</feature>
<dbReference type="GO" id="GO:0005975">
    <property type="term" value="P:carbohydrate metabolic process"/>
    <property type="evidence" value="ECO:0007669"/>
    <property type="project" value="InterPro"/>
</dbReference>
<protein>
    <submittedName>
        <fullName evidence="3">Mannan endo-1</fullName>
    </submittedName>
</protein>
<dbReference type="InterPro" id="IPR053169">
    <property type="entry name" value="MUG_Protein"/>
</dbReference>
<dbReference type="PANTHER" id="PTHR47791:SF2">
    <property type="entry name" value="ENDO MANNANASE, GH76 FAMILY (EUROFUNG)"/>
    <property type="match status" value="1"/>
</dbReference>
<accession>A0A0M8N0W7</accession>
<dbReference type="AlphaFoldDB" id="A0A0M8N0W7"/>
<dbReference type="STRING" id="150374.A0A0M8N0W7"/>
<proteinExistence type="predicted"/>
<evidence type="ECO:0000256" key="1">
    <source>
        <dbReference type="SAM" id="MobiDB-lite"/>
    </source>
</evidence>
<name>A0A0M8N0W7_ESCWE</name>
<comment type="caution">
    <text evidence="3">The sequence shown here is derived from an EMBL/GenBank/DDBJ whole genome shotgun (WGS) entry which is preliminary data.</text>
</comment>
<reference evidence="3 4" key="1">
    <citation type="submission" date="2015-07" db="EMBL/GenBank/DDBJ databases">
        <title>The genome of the fungus Escovopsis weberi, a specialized disease agent of ant agriculture.</title>
        <authorList>
            <person name="de Man T.J."/>
            <person name="Stajich J.E."/>
            <person name="Kubicek C.P."/>
            <person name="Chenthamara K."/>
            <person name="Atanasova L."/>
            <person name="Druzhinina I.S."/>
            <person name="Birnbaum S."/>
            <person name="Barribeau S.M."/>
            <person name="Teiling C."/>
            <person name="Suen G."/>
            <person name="Currie C."/>
            <person name="Gerardo N.M."/>
        </authorList>
    </citation>
    <scope>NUCLEOTIDE SEQUENCE [LARGE SCALE GENOMIC DNA]</scope>
</reference>
<gene>
    <name evidence="3" type="ORF">ESCO_002455</name>
</gene>
<dbReference type="Gene3D" id="1.50.10.20">
    <property type="match status" value="1"/>
</dbReference>
<evidence type="ECO:0000313" key="4">
    <source>
        <dbReference type="Proteomes" id="UP000053831"/>
    </source>
</evidence>
<dbReference type="InterPro" id="IPR008928">
    <property type="entry name" value="6-hairpin_glycosidase_sf"/>
</dbReference>
<dbReference type="InterPro" id="IPR005198">
    <property type="entry name" value="Glyco_hydro_76"/>
</dbReference>
<dbReference type="EMBL" id="LGSR01000022">
    <property type="protein sequence ID" value="KOS17461.1"/>
    <property type="molecule type" value="Genomic_DNA"/>
</dbReference>
<dbReference type="OrthoDB" id="4104179at2759"/>
<feature type="signal peptide" evidence="2">
    <location>
        <begin position="1"/>
        <end position="22"/>
    </location>
</feature>
<feature type="region of interest" description="Disordered" evidence="1">
    <location>
        <begin position="555"/>
        <end position="579"/>
    </location>
</feature>
<sequence length="600" mass="66271">MRYLISSFQAVLIFNLLATSHTLETREYCTVFTTGSTTGCQSPPSTFLRDGFNGRPQSDGLADNDRSDILENAFAALAVLQNEYFDPAENSWPTAIDWTAAVTETVVAGMLKTLSTTFDAGSPSAKSRESDVNLISTLYDQIISSFFGQRSLEIEQQAFDDMQWVVLGWIEAATFAEAYGQKIVPSAESNKKYNRTLPLSLETALTALPWHGHSWLPLFFKRARTFWQLASAGWDTKLCHGGMNWNPRLLPYKNAITNELWVSSSISMYQYYRDESPTAPSVGLNKTFLDAAVDGYNWLMGVNMTNSQELFVDGFHISSSIPNNVECNERDEMVYTYNQGVLLTGQRGLFTVTGNASYLSDGHKLIQSVVKATGWDDAAAQADAWATDTLPPFSGLGRGGILEDQCDASGTCSQDGQTFKGIFFHHLTAFCGPLDVSESQPFVDTKSQVNLHEFEQLRDAHTVACQAYLPWVRFNANAALKTRDSAGRFGMWWGAALWGKGAVTESDDGIDHSAVNTTDYRNFGTPRDDLWGRVNSWHPGSGLVEGLVRSVLESEKDGHGHAEKRQVVDPDPNHRGRGRTVETQVGGLALLRAFFELAVL</sequence>
<dbReference type="Pfam" id="PF03663">
    <property type="entry name" value="Glyco_hydro_76"/>
    <property type="match status" value="1"/>
</dbReference>
<evidence type="ECO:0000256" key="2">
    <source>
        <dbReference type="SAM" id="SignalP"/>
    </source>
</evidence>
<organism evidence="3 4">
    <name type="scientific">Escovopsis weberi</name>
    <dbReference type="NCBI Taxonomy" id="150374"/>
    <lineage>
        <taxon>Eukaryota</taxon>
        <taxon>Fungi</taxon>
        <taxon>Dikarya</taxon>
        <taxon>Ascomycota</taxon>
        <taxon>Pezizomycotina</taxon>
        <taxon>Sordariomycetes</taxon>
        <taxon>Hypocreomycetidae</taxon>
        <taxon>Hypocreales</taxon>
        <taxon>Hypocreaceae</taxon>
        <taxon>Escovopsis</taxon>
    </lineage>
</organism>
<keyword evidence="2" id="KW-0732">Signal</keyword>
<dbReference type="Proteomes" id="UP000053831">
    <property type="component" value="Unassembled WGS sequence"/>
</dbReference>
<evidence type="ECO:0000313" key="3">
    <source>
        <dbReference type="EMBL" id="KOS17461.1"/>
    </source>
</evidence>
<keyword evidence="4" id="KW-1185">Reference proteome</keyword>
<dbReference type="SUPFAM" id="SSF48208">
    <property type="entry name" value="Six-hairpin glycosidases"/>
    <property type="match status" value="1"/>
</dbReference>